<proteinExistence type="predicted"/>
<evidence type="ECO:0000313" key="2">
    <source>
        <dbReference type="Proteomes" id="UP000507470"/>
    </source>
</evidence>
<protein>
    <submittedName>
        <fullName evidence="1">Uncharacterized protein</fullName>
    </submittedName>
</protein>
<evidence type="ECO:0000313" key="1">
    <source>
        <dbReference type="EMBL" id="CAC5366713.1"/>
    </source>
</evidence>
<keyword evidence="2" id="KW-1185">Reference proteome</keyword>
<name>A0A6J8AGA9_MYTCO</name>
<dbReference type="EMBL" id="CACVKT020001342">
    <property type="protein sequence ID" value="CAC5366713.1"/>
    <property type="molecule type" value="Genomic_DNA"/>
</dbReference>
<sequence>MYLMDNQVIHNLRPKLPEYHTRKMRMEFYSIYEHISGINIPPHVLRSIYSTLTGNASADQNPGIDQRMRTAVMASDPDLITDLRHLNKRCPADTFEAFFDTLEHELEELKAADERRHGIEHISRFLSVKDLINQVKAKLPENVPIPSESTVFLTFVPKNAHANVSKLYKGRVPLKMKVQTRQLRASHEDEHYCASIFKMLREYAVKFRDKTTFICMDDKSKIDFGEPGVHISSGVRGKKSIVPVESTLSCLDHDVSSKGSLTPSVVLLVDIPEDISETFYRGQVALTMKDSIFQPSNPCYRTKKYS</sequence>
<dbReference type="Proteomes" id="UP000507470">
    <property type="component" value="Unassembled WGS sequence"/>
</dbReference>
<organism evidence="1 2">
    <name type="scientific">Mytilus coruscus</name>
    <name type="common">Sea mussel</name>
    <dbReference type="NCBI Taxonomy" id="42192"/>
    <lineage>
        <taxon>Eukaryota</taxon>
        <taxon>Metazoa</taxon>
        <taxon>Spiralia</taxon>
        <taxon>Lophotrochozoa</taxon>
        <taxon>Mollusca</taxon>
        <taxon>Bivalvia</taxon>
        <taxon>Autobranchia</taxon>
        <taxon>Pteriomorphia</taxon>
        <taxon>Mytilida</taxon>
        <taxon>Mytiloidea</taxon>
        <taxon>Mytilidae</taxon>
        <taxon>Mytilinae</taxon>
        <taxon>Mytilus</taxon>
    </lineage>
</organism>
<gene>
    <name evidence="1" type="ORF">MCOR_6893</name>
</gene>
<dbReference type="AlphaFoldDB" id="A0A6J8AGA9"/>
<reference evidence="1 2" key="1">
    <citation type="submission" date="2020-06" db="EMBL/GenBank/DDBJ databases">
        <authorList>
            <person name="Li R."/>
            <person name="Bekaert M."/>
        </authorList>
    </citation>
    <scope>NUCLEOTIDE SEQUENCE [LARGE SCALE GENOMIC DNA]</scope>
    <source>
        <strain evidence="2">wild</strain>
    </source>
</reference>
<accession>A0A6J8AGA9</accession>
<dbReference type="OrthoDB" id="10033767at2759"/>